<feature type="region of interest" description="Disordered" evidence="8">
    <location>
        <begin position="40"/>
        <end position="60"/>
    </location>
</feature>
<gene>
    <name evidence="10" type="primary">AVEN_92571_1</name>
    <name evidence="10" type="ORF">NPIL_561061</name>
</gene>
<accession>A0A8X6NYS4</accession>
<name>A0A8X6NYS4_NEPPI</name>
<reference evidence="10" key="1">
    <citation type="submission" date="2020-08" db="EMBL/GenBank/DDBJ databases">
        <title>Multicomponent nature underlies the extraordinary mechanical properties of spider dragline silk.</title>
        <authorList>
            <person name="Kono N."/>
            <person name="Nakamura H."/>
            <person name="Mori M."/>
            <person name="Yoshida Y."/>
            <person name="Ohtoshi R."/>
            <person name="Malay A.D."/>
            <person name="Moran D.A.P."/>
            <person name="Tomita M."/>
            <person name="Numata K."/>
            <person name="Arakawa K."/>
        </authorList>
    </citation>
    <scope>NUCLEOTIDE SEQUENCE</scope>
</reference>
<evidence type="ECO:0000256" key="8">
    <source>
        <dbReference type="SAM" id="MobiDB-lite"/>
    </source>
</evidence>
<dbReference type="OrthoDB" id="5599753at2759"/>
<evidence type="ECO:0000256" key="1">
    <source>
        <dbReference type="ARBA" id="ARBA00004414"/>
    </source>
</evidence>
<evidence type="ECO:0000256" key="4">
    <source>
        <dbReference type="ARBA" id="ARBA00005975"/>
    </source>
</evidence>
<keyword evidence="5" id="KW-0479">Metal-binding</keyword>
<dbReference type="GO" id="GO:0005765">
    <property type="term" value="C:lysosomal membrane"/>
    <property type="evidence" value="ECO:0007669"/>
    <property type="project" value="UniProtKB-SubCell"/>
</dbReference>
<comment type="similarity">
    <text evidence="4">Belongs to the CDIP1/LITAF family.</text>
</comment>
<proteinExistence type="inferred from homology"/>
<dbReference type="SMART" id="SM00714">
    <property type="entry name" value="LITAF"/>
    <property type="match status" value="1"/>
</dbReference>
<comment type="caution">
    <text evidence="10">The sequence shown here is derived from an EMBL/GenBank/DDBJ whole genome shotgun (WGS) entry which is preliminary data.</text>
</comment>
<feature type="domain" description="LITAF" evidence="9">
    <location>
        <begin position="118"/>
        <end position="205"/>
    </location>
</feature>
<evidence type="ECO:0000256" key="7">
    <source>
        <dbReference type="ARBA" id="ARBA00023136"/>
    </source>
</evidence>
<keyword evidence="11" id="KW-1185">Reference proteome</keyword>
<evidence type="ECO:0000259" key="9">
    <source>
        <dbReference type="PROSITE" id="PS51837"/>
    </source>
</evidence>
<protein>
    <submittedName>
        <fullName evidence="10">LITAF domain-containing protein</fullName>
    </submittedName>
</protein>
<dbReference type="EMBL" id="BMAW01063278">
    <property type="protein sequence ID" value="GFT39520.1"/>
    <property type="molecule type" value="Genomic_DNA"/>
</dbReference>
<evidence type="ECO:0000256" key="6">
    <source>
        <dbReference type="ARBA" id="ARBA00022833"/>
    </source>
</evidence>
<dbReference type="PROSITE" id="PS51837">
    <property type="entry name" value="LITAF"/>
    <property type="match status" value="1"/>
</dbReference>
<organism evidence="10 11">
    <name type="scientific">Nephila pilipes</name>
    <name type="common">Giant wood spider</name>
    <name type="synonym">Nephila maculata</name>
    <dbReference type="NCBI Taxonomy" id="299642"/>
    <lineage>
        <taxon>Eukaryota</taxon>
        <taxon>Metazoa</taxon>
        <taxon>Ecdysozoa</taxon>
        <taxon>Arthropoda</taxon>
        <taxon>Chelicerata</taxon>
        <taxon>Arachnida</taxon>
        <taxon>Araneae</taxon>
        <taxon>Araneomorphae</taxon>
        <taxon>Entelegynae</taxon>
        <taxon>Araneoidea</taxon>
        <taxon>Nephilidae</taxon>
        <taxon>Nephila</taxon>
    </lineage>
</organism>
<dbReference type="AlphaFoldDB" id="A0A8X6NYS4"/>
<sequence length="230" mass="25058">MATPKVLGKLNLPKFKVFLKYKFFLNYLRGFPNTMTTEKISSSYAEPPPPYTSTPQPGSYATPGQYGQNVAAYRNIFQAPVGPPPPGGVPVFPMAPGYYPPSSQTVVVNAPTGTQAGVQAVTVLSVQQCGPYPMQVTCPHCSAHVMSETTALPGLLTWLLAGGLLLLGCWVGCCLIPCCAPECQDIEHRCPNYLFLKENLLTDSTFVMEIISSLPYFLLYESDKVLCFEM</sequence>
<dbReference type="Proteomes" id="UP000887013">
    <property type="component" value="Unassembled WGS sequence"/>
</dbReference>
<evidence type="ECO:0000256" key="5">
    <source>
        <dbReference type="ARBA" id="ARBA00022723"/>
    </source>
</evidence>
<evidence type="ECO:0000256" key="2">
    <source>
        <dbReference type="ARBA" id="ARBA00004481"/>
    </source>
</evidence>
<keyword evidence="6" id="KW-0862">Zinc</keyword>
<dbReference type="Pfam" id="PF10601">
    <property type="entry name" value="zf-LITAF-like"/>
    <property type="match status" value="1"/>
</dbReference>
<dbReference type="PANTHER" id="PTHR23292:SF6">
    <property type="entry name" value="FI16602P1-RELATED"/>
    <property type="match status" value="1"/>
</dbReference>
<dbReference type="InterPro" id="IPR006629">
    <property type="entry name" value="LITAF"/>
</dbReference>
<evidence type="ECO:0000313" key="10">
    <source>
        <dbReference type="EMBL" id="GFT39520.1"/>
    </source>
</evidence>
<dbReference type="InterPro" id="IPR037519">
    <property type="entry name" value="LITAF_fam"/>
</dbReference>
<dbReference type="GO" id="GO:0008270">
    <property type="term" value="F:zinc ion binding"/>
    <property type="evidence" value="ECO:0007669"/>
    <property type="project" value="TreeGrafter"/>
</dbReference>
<dbReference type="GO" id="GO:0031902">
    <property type="term" value="C:late endosome membrane"/>
    <property type="evidence" value="ECO:0007669"/>
    <property type="project" value="UniProtKB-SubCell"/>
</dbReference>
<comment type="subcellular location">
    <subcellularLocation>
        <location evidence="2">Endosome membrane</location>
        <topology evidence="2">Peripheral membrane protein</topology>
    </subcellularLocation>
    <subcellularLocation>
        <location evidence="1">Late endosome membrane</location>
    </subcellularLocation>
    <subcellularLocation>
        <location evidence="3">Lysosome membrane</location>
        <topology evidence="3">Peripheral membrane protein</topology>
        <orientation evidence="3">Cytoplasmic side</orientation>
    </subcellularLocation>
</comment>
<evidence type="ECO:0000313" key="11">
    <source>
        <dbReference type="Proteomes" id="UP000887013"/>
    </source>
</evidence>
<evidence type="ECO:0000256" key="3">
    <source>
        <dbReference type="ARBA" id="ARBA00004630"/>
    </source>
</evidence>
<dbReference type="PANTHER" id="PTHR23292">
    <property type="entry name" value="LIPOPOLYSACCHARIDE-INDUCED TUMOR NECROSIS FACTOR-ALPHA FACTOR"/>
    <property type="match status" value="1"/>
</dbReference>
<keyword evidence="7" id="KW-0472">Membrane</keyword>